<dbReference type="PANTHER" id="PTHR16294">
    <property type="entry name" value="DYSTROBREVIN BINDING PROTEIN 1 DYSBINDIN"/>
    <property type="match status" value="1"/>
</dbReference>
<evidence type="ECO:0000256" key="1">
    <source>
        <dbReference type="ARBA" id="ARBA00008686"/>
    </source>
</evidence>
<evidence type="ECO:0008006" key="4">
    <source>
        <dbReference type="Google" id="ProtNLM"/>
    </source>
</evidence>
<keyword evidence="3" id="KW-1185">Reference proteome</keyword>
<gene>
    <name evidence="2" type="ORF">RN001_001967</name>
</gene>
<dbReference type="PANTHER" id="PTHR16294:SF6">
    <property type="entry name" value="DYNAMIN N-TERMINAL DOMAIN-CONTAINING PROTEIN"/>
    <property type="match status" value="1"/>
</dbReference>
<protein>
    <recommendedName>
        <fullName evidence="4">Dysbindin protein homolog</fullName>
    </recommendedName>
</protein>
<accession>A0AAN7PP97</accession>
<dbReference type="GO" id="GO:0005737">
    <property type="term" value="C:cytoplasm"/>
    <property type="evidence" value="ECO:0007669"/>
    <property type="project" value="InterPro"/>
</dbReference>
<organism evidence="2 3">
    <name type="scientific">Aquatica leii</name>
    <dbReference type="NCBI Taxonomy" id="1421715"/>
    <lineage>
        <taxon>Eukaryota</taxon>
        <taxon>Metazoa</taxon>
        <taxon>Ecdysozoa</taxon>
        <taxon>Arthropoda</taxon>
        <taxon>Hexapoda</taxon>
        <taxon>Insecta</taxon>
        <taxon>Pterygota</taxon>
        <taxon>Neoptera</taxon>
        <taxon>Endopterygota</taxon>
        <taxon>Coleoptera</taxon>
        <taxon>Polyphaga</taxon>
        <taxon>Elateriformia</taxon>
        <taxon>Elateroidea</taxon>
        <taxon>Lampyridae</taxon>
        <taxon>Luciolinae</taxon>
        <taxon>Aquatica</taxon>
    </lineage>
</organism>
<dbReference type="EMBL" id="JARPUR010000001">
    <property type="protein sequence ID" value="KAK4885696.1"/>
    <property type="molecule type" value="Genomic_DNA"/>
</dbReference>
<comment type="similarity">
    <text evidence="1">Belongs to the dysbindin family.</text>
</comment>
<sequence>MLTSLKGRFLNVSKISLLSPTSEEETVKTTPTIALNAGGEILSHFQEQWAELHNLNEENAANAAKLADQINVLHSKTSTEHANIIEMIQILNSTPTINKSIENCFQQIKDLQESFVKIEKGILDLEDVVERVELEKRKVEHKYQLALYKEKKIAYFEKIRSELAAKHSEMVTEKESKQRKVLEERQQAFQEAFNSDLATFKSLGTIPKIEKNTLQSSALLEEIQLDLDPQDLETFLNSK</sequence>
<dbReference type="Proteomes" id="UP001353858">
    <property type="component" value="Unassembled WGS sequence"/>
</dbReference>
<evidence type="ECO:0000313" key="3">
    <source>
        <dbReference type="Proteomes" id="UP001353858"/>
    </source>
</evidence>
<comment type="caution">
    <text evidence="2">The sequence shown here is derived from an EMBL/GenBank/DDBJ whole genome shotgun (WGS) entry which is preliminary data.</text>
</comment>
<reference evidence="3" key="1">
    <citation type="submission" date="2023-01" db="EMBL/GenBank/DDBJ databases">
        <title>Key to firefly adult light organ development and bioluminescence: homeobox transcription factors regulate luciferase expression and transportation to peroxisome.</title>
        <authorList>
            <person name="Fu X."/>
        </authorList>
    </citation>
    <scope>NUCLEOTIDE SEQUENCE [LARGE SCALE GENOMIC DNA]</scope>
</reference>
<evidence type="ECO:0000313" key="2">
    <source>
        <dbReference type="EMBL" id="KAK4885696.1"/>
    </source>
</evidence>
<dbReference type="AlphaFoldDB" id="A0AAN7PP97"/>
<dbReference type="InterPro" id="IPR007531">
    <property type="entry name" value="Dysbindin"/>
</dbReference>
<name>A0AAN7PP97_9COLE</name>
<proteinExistence type="inferred from homology"/>